<feature type="domain" description="HAMP" evidence="8">
    <location>
        <begin position="324"/>
        <end position="376"/>
    </location>
</feature>
<dbReference type="AlphaFoldDB" id="A0A916YNF6"/>
<dbReference type="Pfam" id="PF00672">
    <property type="entry name" value="HAMP"/>
    <property type="match status" value="1"/>
</dbReference>
<evidence type="ECO:0000256" key="3">
    <source>
        <dbReference type="ARBA" id="ARBA00022553"/>
    </source>
</evidence>
<evidence type="ECO:0000313" key="9">
    <source>
        <dbReference type="EMBL" id="GGD53056.1"/>
    </source>
</evidence>
<evidence type="ECO:0000256" key="1">
    <source>
        <dbReference type="ARBA" id="ARBA00004651"/>
    </source>
</evidence>
<reference evidence="9" key="1">
    <citation type="journal article" date="2014" name="Int. J. Syst. Evol. Microbiol.">
        <title>Complete genome sequence of Corynebacterium casei LMG S-19264T (=DSM 44701T), isolated from a smear-ripened cheese.</title>
        <authorList>
            <consortium name="US DOE Joint Genome Institute (JGI-PGF)"/>
            <person name="Walter F."/>
            <person name="Albersmeier A."/>
            <person name="Kalinowski J."/>
            <person name="Ruckert C."/>
        </authorList>
    </citation>
    <scope>NUCLEOTIDE SEQUENCE</scope>
    <source>
        <strain evidence="9">CGMCC 1.15178</strain>
    </source>
</reference>
<keyword evidence="5 9" id="KW-0418">Kinase</keyword>
<keyword evidence="10" id="KW-1185">Reference proteome</keyword>
<comment type="caution">
    <text evidence="9">The sequence shown here is derived from an EMBL/GenBank/DDBJ whole genome shotgun (WGS) entry which is preliminary data.</text>
</comment>
<gene>
    <name evidence="9" type="ORF">GCM10010911_08290</name>
</gene>
<dbReference type="SUPFAM" id="SSF158472">
    <property type="entry name" value="HAMP domain-like"/>
    <property type="match status" value="1"/>
</dbReference>
<dbReference type="Pfam" id="PF02518">
    <property type="entry name" value="HATPase_c"/>
    <property type="match status" value="1"/>
</dbReference>
<dbReference type="GO" id="GO:0005886">
    <property type="term" value="C:plasma membrane"/>
    <property type="evidence" value="ECO:0007669"/>
    <property type="project" value="UniProtKB-SubCell"/>
</dbReference>
<evidence type="ECO:0000256" key="6">
    <source>
        <dbReference type="ARBA" id="ARBA00023136"/>
    </source>
</evidence>
<evidence type="ECO:0000256" key="5">
    <source>
        <dbReference type="ARBA" id="ARBA00022777"/>
    </source>
</evidence>
<dbReference type="InterPro" id="IPR050640">
    <property type="entry name" value="Bact_2-comp_sensor_kinase"/>
</dbReference>
<evidence type="ECO:0000313" key="10">
    <source>
        <dbReference type="Proteomes" id="UP000612456"/>
    </source>
</evidence>
<dbReference type="PROSITE" id="PS50885">
    <property type="entry name" value="HAMP"/>
    <property type="match status" value="1"/>
</dbReference>
<keyword evidence="7" id="KW-0812">Transmembrane</keyword>
<comment type="subcellular location">
    <subcellularLocation>
        <location evidence="1">Cell membrane</location>
        <topology evidence="1">Multi-pass membrane protein</topology>
    </subcellularLocation>
</comment>
<dbReference type="InterPro" id="IPR036890">
    <property type="entry name" value="HATPase_C_sf"/>
</dbReference>
<dbReference type="EMBL" id="BMHP01000001">
    <property type="protein sequence ID" value="GGD53056.1"/>
    <property type="molecule type" value="Genomic_DNA"/>
</dbReference>
<feature type="transmembrane region" description="Helical" evidence="7">
    <location>
        <begin position="304"/>
        <end position="326"/>
    </location>
</feature>
<accession>A0A916YNF6</accession>
<protein>
    <submittedName>
        <fullName evidence="9">Histidine kinase</fullName>
    </submittedName>
</protein>
<dbReference type="PANTHER" id="PTHR34220:SF7">
    <property type="entry name" value="SENSOR HISTIDINE KINASE YPDA"/>
    <property type="match status" value="1"/>
</dbReference>
<evidence type="ECO:0000256" key="2">
    <source>
        <dbReference type="ARBA" id="ARBA00022475"/>
    </source>
</evidence>
<evidence type="ECO:0000256" key="4">
    <source>
        <dbReference type="ARBA" id="ARBA00022679"/>
    </source>
</evidence>
<dbReference type="InterPro" id="IPR003594">
    <property type="entry name" value="HATPase_dom"/>
</dbReference>
<organism evidence="9 10">
    <name type="scientific">Paenibacillus nasutitermitis</name>
    <dbReference type="NCBI Taxonomy" id="1652958"/>
    <lineage>
        <taxon>Bacteria</taxon>
        <taxon>Bacillati</taxon>
        <taxon>Bacillota</taxon>
        <taxon>Bacilli</taxon>
        <taxon>Bacillales</taxon>
        <taxon>Paenibacillaceae</taxon>
        <taxon>Paenibacillus</taxon>
    </lineage>
</organism>
<evidence type="ECO:0000256" key="7">
    <source>
        <dbReference type="SAM" id="Phobius"/>
    </source>
</evidence>
<feature type="transmembrane region" description="Helical" evidence="7">
    <location>
        <begin position="21"/>
        <end position="41"/>
    </location>
</feature>
<dbReference type="Gene3D" id="6.10.340.10">
    <property type="match status" value="1"/>
</dbReference>
<dbReference type="GO" id="GO:0000155">
    <property type="term" value="F:phosphorelay sensor kinase activity"/>
    <property type="evidence" value="ECO:0007669"/>
    <property type="project" value="InterPro"/>
</dbReference>
<keyword evidence="4" id="KW-0808">Transferase</keyword>
<keyword evidence="6 7" id="KW-0472">Membrane</keyword>
<dbReference type="PANTHER" id="PTHR34220">
    <property type="entry name" value="SENSOR HISTIDINE KINASE YPDA"/>
    <property type="match status" value="1"/>
</dbReference>
<keyword evidence="3" id="KW-0597">Phosphoprotein</keyword>
<dbReference type="InterPro" id="IPR010559">
    <property type="entry name" value="Sig_transdc_His_kin_internal"/>
</dbReference>
<dbReference type="Proteomes" id="UP000612456">
    <property type="component" value="Unassembled WGS sequence"/>
</dbReference>
<dbReference type="SUPFAM" id="SSF55874">
    <property type="entry name" value="ATPase domain of HSP90 chaperone/DNA topoisomerase II/histidine kinase"/>
    <property type="match status" value="1"/>
</dbReference>
<dbReference type="InterPro" id="IPR003660">
    <property type="entry name" value="HAMP_dom"/>
</dbReference>
<name>A0A916YNF6_9BACL</name>
<dbReference type="RefSeq" id="WP_188989360.1">
    <property type="nucleotide sequence ID" value="NZ_BMHP01000001.1"/>
</dbReference>
<proteinExistence type="predicted"/>
<evidence type="ECO:0000259" key="8">
    <source>
        <dbReference type="PROSITE" id="PS50885"/>
    </source>
</evidence>
<keyword evidence="2" id="KW-1003">Cell membrane</keyword>
<dbReference type="SMART" id="SM00304">
    <property type="entry name" value="HAMP"/>
    <property type="match status" value="1"/>
</dbReference>
<keyword evidence="7" id="KW-1133">Transmembrane helix</keyword>
<sequence>MKSIVIKIYKGWLYNTKLKHKILLTYLALIILPLGIFQYVASDKIADLIVDQITYSAEQSFDQTYSYFSYRVERIAKTTDMLVTNPAVSNSIQKLKTIQNINNELQEYDELKRLMISIRDNLDIAGVVMYVPDTFLFAREMENFLPISLADHSPCFQRLIEEKQKYMWCTADTLAGYSPSDDASFISVARNIMDPNDYQSPIGHLRVDVEKEKLRMILNKANVVKNSVTFLHDSTMGVILASDSVPVDLVQPLDNIQLRDETKIFTTNGNYYSARPVPYSKWSMVTVIPLDEVVKQGFQLRNQLYLLLIVIAAAAYFLAYLLAISITRRISRLTRRIREVEVGNMLPLSPIDGRDEVGELIRTYNFMIKKISAMNEQQFQLGQERKSAELKALQSQINPHFLYNTLDLINWMATRGMNNEIRNVVKTLSRFYRVSLSNGRDIITLREELDHVSFYVQIQNIRYDYEIEFLVNVPEDMFNYFIPKITLQPLVENAIAHGILGRESRKGTIEITAARAGHDILITVSDNGIGMGADQLAKLNDQFTKPVVRDDSYGSRNVDMRIRHYFGNKYGLTYHSMEDKGTSVDILIPAEDVHRNGVLGES</sequence>
<reference evidence="9" key="2">
    <citation type="submission" date="2020-09" db="EMBL/GenBank/DDBJ databases">
        <authorList>
            <person name="Sun Q."/>
            <person name="Zhou Y."/>
        </authorList>
    </citation>
    <scope>NUCLEOTIDE SEQUENCE</scope>
    <source>
        <strain evidence="9">CGMCC 1.15178</strain>
    </source>
</reference>
<dbReference type="Gene3D" id="3.30.565.10">
    <property type="entry name" value="Histidine kinase-like ATPase, C-terminal domain"/>
    <property type="match status" value="1"/>
</dbReference>
<dbReference type="Pfam" id="PF06580">
    <property type="entry name" value="His_kinase"/>
    <property type="match status" value="1"/>
</dbReference>
<dbReference type="CDD" id="cd06225">
    <property type="entry name" value="HAMP"/>
    <property type="match status" value="1"/>
</dbReference>